<dbReference type="InterPro" id="IPR019949">
    <property type="entry name" value="CmoO-like"/>
</dbReference>
<gene>
    <name evidence="3" type="ORF">GK047_09930</name>
</gene>
<comment type="similarity">
    <text evidence="1">To bacterial alkanal monooxygenase alpha and beta chains.</text>
</comment>
<dbReference type="InterPro" id="IPR011251">
    <property type="entry name" value="Luciferase-like_dom"/>
</dbReference>
<name>A0A6G3ZXN3_9BACL</name>
<dbReference type="NCBIfam" id="TIGR03558">
    <property type="entry name" value="oxido_grp_1"/>
    <property type="match status" value="1"/>
</dbReference>
<dbReference type="PANTHER" id="PTHR30137:SF20">
    <property type="entry name" value="N-ACETYL-S-ALKYLCYSTEINE MONOOXYGENASE"/>
    <property type="match status" value="1"/>
</dbReference>
<keyword evidence="3" id="KW-0560">Oxidoreductase</keyword>
<feature type="domain" description="Luciferase-like" evidence="2">
    <location>
        <begin position="1"/>
        <end position="275"/>
    </location>
</feature>
<dbReference type="PANTHER" id="PTHR30137">
    <property type="entry name" value="LUCIFERASE-LIKE MONOOXYGENASE"/>
    <property type="match status" value="1"/>
</dbReference>
<evidence type="ECO:0000259" key="2">
    <source>
        <dbReference type="Pfam" id="PF00296"/>
    </source>
</evidence>
<dbReference type="InterPro" id="IPR036661">
    <property type="entry name" value="Luciferase-like_sf"/>
</dbReference>
<organism evidence="3">
    <name type="scientific">Paenibacillus sp. SYP-B3998</name>
    <dbReference type="NCBI Taxonomy" id="2678564"/>
    <lineage>
        <taxon>Bacteria</taxon>
        <taxon>Bacillati</taxon>
        <taxon>Bacillota</taxon>
        <taxon>Bacilli</taxon>
        <taxon>Bacillales</taxon>
        <taxon>Paenibacillaceae</taxon>
        <taxon>Paenibacillus</taxon>
    </lineage>
</organism>
<dbReference type="GO" id="GO:0005829">
    <property type="term" value="C:cytosol"/>
    <property type="evidence" value="ECO:0007669"/>
    <property type="project" value="TreeGrafter"/>
</dbReference>
<dbReference type="RefSeq" id="WP_163944940.1">
    <property type="nucleotide sequence ID" value="NZ_JAAIKC010000002.1"/>
</dbReference>
<comment type="caution">
    <text evidence="3">The sequence shown here is derived from an EMBL/GenBank/DDBJ whole genome shotgun (WGS) entry which is preliminary data.</text>
</comment>
<accession>A0A6G3ZXN3</accession>
<proteinExistence type="predicted"/>
<dbReference type="EMBL" id="JAAIKC010000002">
    <property type="protein sequence ID" value="NEW06331.1"/>
    <property type="molecule type" value="Genomic_DNA"/>
</dbReference>
<dbReference type="GO" id="GO:0016705">
    <property type="term" value="F:oxidoreductase activity, acting on paired donors, with incorporation or reduction of molecular oxygen"/>
    <property type="evidence" value="ECO:0007669"/>
    <property type="project" value="InterPro"/>
</dbReference>
<dbReference type="AlphaFoldDB" id="A0A6G3ZXN3"/>
<dbReference type="InterPro" id="IPR050766">
    <property type="entry name" value="Bact_Lucif_Oxidored"/>
</dbReference>
<evidence type="ECO:0000256" key="1">
    <source>
        <dbReference type="ARBA" id="ARBA00007789"/>
    </source>
</evidence>
<dbReference type="Gene3D" id="3.20.20.30">
    <property type="entry name" value="Luciferase-like domain"/>
    <property type="match status" value="1"/>
</dbReference>
<evidence type="ECO:0000313" key="3">
    <source>
        <dbReference type="EMBL" id="NEW06331.1"/>
    </source>
</evidence>
<dbReference type="SUPFAM" id="SSF51679">
    <property type="entry name" value="Bacterial luciferase-like"/>
    <property type="match status" value="1"/>
</dbReference>
<sequence length="309" mass="34204">MKLSVLDLVPVFAPADPGYALEQAVILAQAAERMGYARYWVAEHHDKHGLACTSPEVLLAHIGARTNRIRIGSGALLLPHYKPMKVAEAFRMLAALYPDRVDLGIGRAPGGSAHASIALSGNFLENVRQLPHSLKALMEFLDNGFEMEGQLVTARPVPAIAPQVWMLGTNKKSADFAAQFGTGYVFGQFMSDLDPKEVLCAYREAFKLRCHTEQPKVIAAVHVVCAETEIEALALAAEGIAWMASAESEEQKERMLAQERKMFVGTPAAVKDQLDEFSEKYEVDEFLVMTHIRNYDSRRKSYELLAKIL</sequence>
<reference evidence="3" key="1">
    <citation type="submission" date="2020-02" db="EMBL/GenBank/DDBJ databases">
        <authorList>
            <person name="Shen X.-R."/>
            <person name="Zhang Y.-X."/>
        </authorList>
    </citation>
    <scope>NUCLEOTIDE SEQUENCE</scope>
    <source>
        <strain evidence="3">SYP-B3998</strain>
    </source>
</reference>
<dbReference type="Pfam" id="PF00296">
    <property type="entry name" value="Bac_luciferase"/>
    <property type="match status" value="1"/>
</dbReference>
<protein>
    <submittedName>
        <fullName evidence="3">MsnO8 family LLM class oxidoreductase</fullName>
        <ecNumber evidence="3">1.-.-.-</ecNumber>
    </submittedName>
</protein>
<dbReference type="EC" id="1.-.-.-" evidence="3"/>